<dbReference type="PANTHER" id="PTHR24559:SF440">
    <property type="entry name" value="RIBONUCLEASE H"/>
    <property type="match status" value="1"/>
</dbReference>
<protein>
    <submittedName>
        <fullName evidence="1">Related to TY3B TY3B protein</fullName>
    </submittedName>
</protein>
<dbReference type="AlphaFoldDB" id="A0A2D3V613"/>
<dbReference type="PANTHER" id="PTHR24559">
    <property type="entry name" value="TRANSPOSON TY3-I GAG-POL POLYPROTEIN"/>
    <property type="match status" value="1"/>
</dbReference>
<dbReference type="InterPro" id="IPR043502">
    <property type="entry name" value="DNA/RNA_pol_sf"/>
</dbReference>
<dbReference type="Gene3D" id="3.30.70.270">
    <property type="match status" value="1"/>
</dbReference>
<dbReference type="CDD" id="cd01647">
    <property type="entry name" value="RT_LTR"/>
    <property type="match status" value="1"/>
</dbReference>
<dbReference type="RefSeq" id="XP_023631539.1">
    <property type="nucleotide sequence ID" value="XM_023775771.1"/>
</dbReference>
<dbReference type="Gene3D" id="3.10.10.10">
    <property type="entry name" value="HIV Type 1 Reverse Transcriptase, subunit A, domain 1"/>
    <property type="match status" value="1"/>
</dbReference>
<gene>
    <name evidence="1" type="ORF">RCC_10544</name>
</gene>
<dbReference type="OrthoDB" id="5599418at2759"/>
<sequence>MPELPEEFKAYYDMFFPTDKARRKLPDDEYITKATKNDWIELSESEAGAPILFVPKKDGLLRLCVDYRGLNEITIKNRYLLPLISETLNRLRGNAFFTSLDLSATYYRIKIKASDR</sequence>
<evidence type="ECO:0000313" key="2">
    <source>
        <dbReference type="Proteomes" id="UP000225277"/>
    </source>
</evidence>
<proteinExistence type="predicted"/>
<reference evidence="1 2" key="1">
    <citation type="submission" date="2016-03" db="EMBL/GenBank/DDBJ databases">
        <authorList>
            <person name="Ploux O."/>
        </authorList>
    </citation>
    <scope>NUCLEOTIDE SEQUENCE [LARGE SCALE GENOMIC DNA]</scope>
    <source>
        <strain evidence="1 2">URUG2</strain>
    </source>
</reference>
<evidence type="ECO:0000313" key="1">
    <source>
        <dbReference type="EMBL" id="CZT24816.1"/>
    </source>
</evidence>
<dbReference type="Proteomes" id="UP000225277">
    <property type="component" value="Unassembled WGS sequence"/>
</dbReference>
<accession>A0A2D3V613</accession>
<dbReference type="InterPro" id="IPR053134">
    <property type="entry name" value="RNA-dir_DNA_polymerase"/>
</dbReference>
<dbReference type="EMBL" id="FJUY01000023">
    <property type="protein sequence ID" value="CZT24816.1"/>
    <property type="molecule type" value="Genomic_DNA"/>
</dbReference>
<name>A0A2D3V613_9PEZI</name>
<dbReference type="GeneID" id="35605585"/>
<dbReference type="InterPro" id="IPR043128">
    <property type="entry name" value="Rev_trsase/Diguanyl_cyclase"/>
</dbReference>
<organism evidence="1 2">
    <name type="scientific">Ramularia collo-cygni</name>
    <dbReference type="NCBI Taxonomy" id="112498"/>
    <lineage>
        <taxon>Eukaryota</taxon>
        <taxon>Fungi</taxon>
        <taxon>Dikarya</taxon>
        <taxon>Ascomycota</taxon>
        <taxon>Pezizomycotina</taxon>
        <taxon>Dothideomycetes</taxon>
        <taxon>Dothideomycetidae</taxon>
        <taxon>Mycosphaerellales</taxon>
        <taxon>Mycosphaerellaceae</taxon>
        <taxon>Ramularia</taxon>
    </lineage>
</organism>
<dbReference type="SUPFAM" id="SSF56672">
    <property type="entry name" value="DNA/RNA polymerases"/>
    <property type="match status" value="1"/>
</dbReference>
<dbReference type="STRING" id="112498.A0A2D3V613"/>
<keyword evidence="2" id="KW-1185">Reference proteome</keyword>